<accession>J9CMD5</accession>
<comment type="caution">
    <text evidence="1">The sequence shown here is derived from an EMBL/GenBank/DDBJ whole genome shotgun (WGS) entry which is preliminary data.</text>
</comment>
<dbReference type="AlphaFoldDB" id="J9CMD5"/>
<organism evidence="1">
    <name type="scientific">gut metagenome</name>
    <dbReference type="NCBI Taxonomy" id="749906"/>
    <lineage>
        <taxon>unclassified sequences</taxon>
        <taxon>metagenomes</taxon>
        <taxon>organismal metagenomes</taxon>
    </lineage>
</organism>
<evidence type="ECO:0000313" key="1">
    <source>
        <dbReference type="EMBL" id="EJX01261.1"/>
    </source>
</evidence>
<dbReference type="EMBL" id="AMCI01003026">
    <property type="protein sequence ID" value="EJX01261.1"/>
    <property type="molecule type" value="Genomic_DNA"/>
</dbReference>
<name>J9CMD5_9ZZZZ</name>
<reference evidence="1" key="1">
    <citation type="journal article" date="2012" name="PLoS ONE">
        <title>Gene sets for utilization of primary and secondary nutrition supplies in the distal gut of endangered iberian lynx.</title>
        <authorList>
            <person name="Alcaide M."/>
            <person name="Messina E."/>
            <person name="Richter M."/>
            <person name="Bargiela R."/>
            <person name="Peplies J."/>
            <person name="Huws S.A."/>
            <person name="Newbold C.J."/>
            <person name="Golyshin P.N."/>
            <person name="Simon M.A."/>
            <person name="Lopez G."/>
            <person name="Yakimov M.M."/>
            <person name="Ferrer M."/>
        </authorList>
    </citation>
    <scope>NUCLEOTIDE SEQUENCE</scope>
</reference>
<sequence>MHDSGIDTSDLRAFINGVKDRLKKEGRKPKDIEKAVIALRLADGMLYYGYIPRLERFVQFCDENGLKIKHVLRRYNDIKDVTNLLYAEGNEAFALSIGIATNKYLDYYPDDAWVYYNEGFQFAYDAMHKPRLEKSDSKAKEVSKINALLRDALADVMREIGIEVITDNKEAQRVLDRENGIRMSAKQKRALKTASLGNNPRSLTVVSSATGAKILNNLDKLSNKLNDSATQPKTFIGDLADAIEAGSKGSSSQYATFETINGEIITIRIANHNASTQSMDNAGQNNAISIVITPKSNNGILNDGNAHVVEFYYNSLVLRRAEGNL</sequence>
<gene>
    <name evidence="1" type="ORF">EVA_10633</name>
</gene>
<protein>
    <submittedName>
        <fullName evidence="1">Uncharacterized protein</fullName>
    </submittedName>
</protein>
<proteinExistence type="predicted"/>